<gene>
    <name evidence="2" type="ORF">E2C01_014162</name>
</gene>
<dbReference type="PANTHER" id="PTHR11012:SF47">
    <property type="entry name" value="GH22833P"/>
    <property type="match status" value="1"/>
</dbReference>
<dbReference type="EMBL" id="VSRR010000950">
    <property type="protein sequence ID" value="MPC21185.1"/>
    <property type="molecule type" value="Genomic_DNA"/>
</dbReference>
<dbReference type="InterPro" id="IPR011009">
    <property type="entry name" value="Kinase-like_dom_sf"/>
</dbReference>
<dbReference type="InterPro" id="IPR015897">
    <property type="entry name" value="CHK_kinase-like"/>
</dbReference>
<evidence type="ECO:0000313" key="3">
    <source>
        <dbReference type="Proteomes" id="UP000324222"/>
    </source>
</evidence>
<evidence type="ECO:0000259" key="1">
    <source>
        <dbReference type="SMART" id="SM00587"/>
    </source>
</evidence>
<comment type="caution">
    <text evidence="2">The sequence shown here is derived from an EMBL/GenBank/DDBJ whole genome shotgun (WGS) entry which is preliminary data.</text>
</comment>
<dbReference type="Pfam" id="PF02958">
    <property type="entry name" value="EcKL"/>
    <property type="match status" value="1"/>
</dbReference>
<feature type="domain" description="CHK kinase-like" evidence="1">
    <location>
        <begin position="156"/>
        <end position="291"/>
    </location>
</feature>
<dbReference type="InterPro" id="IPR004119">
    <property type="entry name" value="EcKL"/>
</dbReference>
<dbReference type="Proteomes" id="UP000324222">
    <property type="component" value="Unassembled WGS sequence"/>
</dbReference>
<dbReference type="AlphaFoldDB" id="A0A5B7DJ65"/>
<proteinExistence type="predicted"/>
<accession>A0A5B7DJ65</accession>
<evidence type="ECO:0000313" key="2">
    <source>
        <dbReference type="EMBL" id="MPC21185.1"/>
    </source>
</evidence>
<protein>
    <recommendedName>
        <fullName evidence="1">CHK kinase-like domain-containing protein</fullName>
    </recommendedName>
</protein>
<reference evidence="2 3" key="1">
    <citation type="submission" date="2019-05" db="EMBL/GenBank/DDBJ databases">
        <title>Another draft genome of Portunus trituberculatus and its Hox gene families provides insights of decapod evolution.</title>
        <authorList>
            <person name="Jeong J.-H."/>
            <person name="Song I."/>
            <person name="Kim S."/>
            <person name="Choi T."/>
            <person name="Kim D."/>
            <person name="Ryu S."/>
            <person name="Kim W."/>
        </authorList>
    </citation>
    <scope>NUCLEOTIDE SEQUENCE [LARGE SCALE GENOMIC DNA]</scope>
    <source>
        <tissue evidence="2">Muscle</tissue>
    </source>
</reference>
<dbReference type="SMART" id="SM00587">
    <property type="entry name" value="CHK"/>
    <property type="match status" value="1"/>
</dbReference>
<dbReference type="OrthoDB" id="6332129at2759"/>
<sequence length="291" mass="32816">MHFFYTSSNESNSKRVKMHIEVKENGATPPTATHSLVTEDHVQMALTADKGAAASITSWKVVDFTKRGDNYLCLVTSVEVQYVLDGRNSEVVYVVKINSGKTFGGESFLDVVFEKESKFYLELAPQMNSVLKGIGHKEVNVPKCFYASLEKGREIIFLEDLRPRGYKMSDRKRGLDEAHTTLVLQELATLHAASLLLQSKTPGGDLGVHHLYMKRGFAYLMRNYNSFMISAENSAILAKNIMTRVGGYERVTAWIDTIIPKLMDIFNEQMECGEPKVICHGDCWNNNLLFR</sequence>
<keyword evidence="3" id="KW-1185">Reference proteome</keyword>
<dbReference type="PANTHER" id="PTHR11012">
    <property type="entry name" value="PROTEIN KINASE-LIKE DOMAIN-CONTAINING"/>
    <property type="match status" value="1"/>
</dbReference>
<dbReference type="Gene3D" id="3.90.1200.10">
    <property type="match status" value="1"/>
</dbReference>
<organism evidence="2 3">
    <name type="scientific">Portunus trituberculatus</name>
    <name type="common">Swimming crab</name>
    <name type="synonym">Neptunus trituberculatus</name>
    <dbReference type="NCBI Taxonomy" id="210409"/>
    <lineage>
        <taxon>Eukaryota</taxon>
        <taxon>Metazoa</taxon>
        <taxon>Ecdysozoa</taxon>
        <taxon>Arthropoda</taxon>
        <taxon>Crustacea</taxon>
        <taxon>Multicrustacea</taxon>
        <taxon>Malacostraca</taxon>
        <taxon>Eumalacostraca</taxon>
        <taxon>Eucarida</taxon>
        <taxon>Decapoda</taxon>
        <taxon>Pleocyemata</taxon>
        <taxon>Brachyura</taxon>
        <taxon>Eubrachyura</taxon>
        <taxon>Portunoidea</taxon>
        <taxon>Portunidae</taxon>
        <taxon>Portuninae</taxon>
        <taxon>Portunus</taxon>
    </lineage>
</organism>
<name>A0A5B7DJ65_PORTR</name>
<dbReference type="SUPFAM" id="SSF56112">
    <property type="entry name" value="Protein kinase-like (PK-like)"/>
    <property type="match status" value="1"/>
</dbReference>